<gene>
    <name evidence="3" type="ORF">GDO81_005756</name>
</gene>
<protein>
    <submittedName>
        <fullName evidence="3">Uncharacterized protein</fullName>
    </submittedName>
</protein>
<dbReference type="AlphaFoldDB" id="A0AAV7CSF8"/>
<evidence type="ECO:0000256" key="1">
    <source>
        <dbReference type="SAM" id="Phobius"/>
    </source>
</evidence>
<proteinExistence type="predicted"/>
<evidence type="ECO:0000313" key="3">
    <source>
        <dbReference type="EMBL" id="KAG8587699.1"/>
    </source>
</evidence>
<dbReference type="EMBL" id="WNYA01000002">
    <property type="protein sequence ID" value="KAG8587699.1"/>
    <property type="molecule type" value="Genomic_DNA"/>
</dbReference>
<comment type="caution">
    <text evidence="3">The sequence shown here is derived from an EMBL/GenBank/DDBJ whole genome shotgun (WGS) entry which is preliminary data.</text>
</comment>
<feature type="signal peptide" evidence="2">
    <location>
        <begin position="1"/>
        <end position="17"/>
    </location>
</feature>
<organism evidence="3 4">
    <name type="scientific">Engystomops pustulosus</name>
    <name type="common">Tungara frog</name>
    <name type="synonym">Physalaemus pustulosus</name>
    <dbReference type="NCBI Taxonomy" id="76066"/>
    <lineage>
        <taxon>Eukaryota</taxon>
        <taxon>Metazoa</taxon>
        <taxon>Chordata</taxon>
        <taxon>Craniata</taxon>
        <taxon>Vertebrata</taxon>
        <taxon>Euteleostomi</taxon>
        <taxon>Amphibia</taxon>
        <taxon>Batrachia</taxon>
        <taxon>Anura</taxon>
        <taxon>Neobatrachia</taxon>
        <taxon>Hyloidea</taxon>
        <taxon>Leptodactylidae</taxon>
        <taxon>Leiuperinae</taxon>
        <taxon>Engystomops</taxon>
    </lineage>
</organism>
<evidence type="ECO:0000256" key="2">
    <source>
        <dbReference type="SAM" id="SignalP"/>
    </source>
</evidence>
<accession>A0AAV7CSF8</accession>
<dbReference type="PANTHER" id="PTHR15446">
    <property type="entry name" value="UROPLAKIN III"/>
    <property type="match status" value="1"/>
</dbReference>
<reference evidence="3" key="1">
    <citation type="thesis" date="2020" institute="ProQuest LLC" country="789 East Eisenhower Parkway, Ann Arbor, MI, USA">
        <title>Comparative Genomics and Chromosome Evolution.</title>
        <authorList>
            <person name="Mudd A.B."/>
        </authorList>
    </citation>
    <scope>NUCLEOTIDE SEQUENCE</scope>
    <source>
        <strain evidence="3">237g6f4</strain>
        <tissue evidence="3">Blood</tissue>
    </source>
</reference>
<dbReference type="PANTHER" id="PTHR15446:SF2">
    <property type="entry name" value="UROPLAKIN-3B-LIKE PROTEIN 1-RELATED"/>
    <property type="match status" value="1"/>
</dbReference>
<name>A0AAV7CSF8_ENGPU</name>
<keyword evidence="2" id="KW-0732">Signal</keyword>
<feature type="chain" id="PRO_5043529515" evidence="2">
    <location>
        <begin position="18"/>
        <end position="228"/>
    </location>
</feature>
<evidence type="ECO:0000313" key="4">
    <source>
        <dbReference type="Proteomes" id="UP000824782"/>
    </source>
</evidence>
<dbReference type="Proteomes" id="UP000824782">
    <property type="component" value="Unassembled WGS sequence"/>
</dbReference>
<keyword evidence="4" id="KW-1185">Reference proteome</keyword>
<keyword evidence="1" id="KW-0472">Membrane</keyword>
<dbReference type="GO" id="GO:0016020">
    <property type="term" value="C:membrane"/>
    <property type="evidence" value="ECO:0007669"/>
    <property type="project" value="TreeGrafter"/>
</dbReference>
<keyword evidence="1" id="KW-1133">Transmembrane helix</keyword>
<dbReference type="InterPro" id="IPR024831">
    <property type="entry name" value="Uroplakin-3"/>
</dbReference>
<feature type="transmembrane region" description="Helical" evidence="1">
    <location>
        <begin position="187"/>
        <end position="211"/>
    </location>
</feature>
<sequence>MWYLVILLTFAVPTVNGQSTACVLLPFGNNFPGGLTGQTITIQNYICCIAREPQSLSTDIVITLVGSPDALGRLDFSNINITNLLNSNLPTSGVFVASIGQVGFLCPSGVNLATGIQIIIPFQCLTDPNALFCNGPQLIIGPYGVLGVIIRNGEVFAITSPSSPIFLRNQTDYHSIDTGIKHHSASMIVITTILPILFALLMIMFSTLLFLKCCCCRVFAPKNCQQDS</sequence>
<keyword evidence="1" id="KW-0812">Transmembrane</keyword>